<organism evidence="11 12">
    <name type="scientific">Megalops atlanticus</name>
    <name type="common">Tarpon</name>
    <name type="synonym">Clupea gigantea</name>
    <dbReference type="NCBI Taxonomy" id="7932"/>
    <lineage>
        <taxon>Eukaryota</taxon>
        <taxon>Metazoa</taxon>
        <taxon>Chordata</taxon>
        <taxon>Craniata</taxon>
        <taxon>Vertebrata</taxon>
        <taxon>Euteleostomi</taxon>
        <taxon>Actinopterygii</taxon>
        <taxon>Neopterygii</taxon>
        <taxon>Teleostei</taxon>
        <taxon>Elopiformes</taxon>
        <taxon>Megalopidae</taxon>
        <taxon>Megalops</taxon>
    </lineage>
</organism>
<dbReference type="PROSITE" id="PS50157">
    <property type="entry name" value="ZINC_FINGER_C2H2_2"/>
    <property type="match status" value="3"/>
</dbReference>
<keyword evidence="2" id="KW-0479">Metal-binding</keyword>
<dbReference type="PROSITE" id="PS00028">
    <property type="entry name" value="ZINC_FINGER_C2H2_1"/>
    <property type="match status" value="2"/>
</dbReference>
<evidence type="ECO:0000256" key="6">
    <source>
        <dbReference type="ARBA" id="ARBA00023242"/>
    </source>
</evidence>
<sequence>MQAVSEGSGHSGVLGLRQRLDRPLSYAMVLERPDHCRDLCAYTHAQQASLTEAEACSGGTQERRMELAGHGAVLLSQLNAQREFGFLCDCTVAIGDVFFKAHKAVLAAFSNYFRTLFVHQDSDCVRLKPADIQPEIFSFLLNLMYTGRLSPQVIDPLRLEQGVKFLHAYPLLQGVGQVVPTAPFHPGLGGPLASSPYGIQISDQPSWVLSWRQVSSPTKSDQSGSKGAAGEPGLARSPVEGVAHANPSAAEPQAPVAPATPYARPGAMRKRRASGRRHHACHLCGSLFAQRSGLREHLLLHAQALLQAQTLLPAAGAGPGAGSLESGTPGASPGGSAPSPAPLGPAPEQSARDVIVVSDGEQPPPPDSPGTEAGETPSPSDAADADGPEGGDPGREVPPRRRYECSTCGRRFIQKSHWREHTYIHTGKPYRCAACGKSFCRANQAARHACAGQADQSCASDDGSQGKAPFLMAAGPYKCNMCEAVLSTPTEILRHPCFTQNAAGHFGWGGRRAVTGEGRPKDDGSDCSNSEPFIRPVKTEKISPE</sequence>
<evidence type="ECO:0000256" key="3">
    <source>
        <dbReference type="ARBA" id="ARBA00022737"/>
    </source>
</evidence>
<dbReference type="GO" id="GO:0008270">
    <property type="term" value="F:zinc ion binding"/>
    <property type="evidence" value="ECO:0007669"/>
    <property type="project" value="UniProtKB-KW"/>
</dbReference>
<evidence type="ECO:0000313" key="11">
    <source>
        <dbReference type="EMBL" id="KAG7465733.1"/>
    </source>
</evidence>
<protein>
    <recommendedName>
        <fullName evidence="13">Zinc finger and BTB domain-containing protein 2</fullName>
    </recommendedName>
</protein>
<dbReference type="InterPro" id="IPR013087">
    <property type="entry name" value="Znf_C2H2_type"/>
</dbReference>
<dbReference type="GO" id="GO:0005634">
    <property type="term" value="C:nucleus"/>
    <property type="evidence" value="ECO:0007669"/>
    <property type="project" value="UniProtKB-SubCell"/>
</dbReference>
<feature type="region of interest" description="Disordered" evidence="8">
    <location>
        <begin position="513"/>
        <end position="545"/>
    </location>
</feature>
<evidence type="ECO:0000256" key="2">
    <source>
        <dbReference type="ARBA" id="ARBA00022723"/>
    </source>
</evidence>
<gene>
    <name evidence="11" type="ORF">MATL_G00156620</name>
</gene>
<dbReference type="Gene3D" id="3.30.710.10">
    <property type="entry name" value="Potassium Channel Kv1.1, Chain A"/>
    <property type="match status" value="1"/>
</dbReference>
<dbReference type="SUPFAM" id="SSF54695">
    <property type="entry name" value="POZ domain"/>
    <property type="match status" value="1"/>
</dbReference>
<feature type="domain" description="C2H2-type" evidence="10">
    <location>
        <begin position="430"/>
        <end position="448"/>
    </location>
</feature>
<dbReference type="OrthoDB" id="2367834at2759"/>
<dbReference type="InterPro" id="IPR036236">
    <property type="entry name" value="Znf_C2H2_sf"/>
</dbReference>
<evidence type="ECO:0000313" key="12">
    <source>
        <dbReference type="Proteomes" id="UP001046870"/>
    </source>
</evidence>
<dbReference type="PROSITE" id="PS50097">
    <property type="entry name" value="BTB"/>
    <property type="match status" value="1"/>
</dbReference>
<dbReference type="Pfam" id="PF00651">
    <property type="entry name" value="BTB"/>
    <property type="match status" value="1"/>
</dbReference>
<dbReference type="PANTHER" id="PTHR24394:SF53">
    <property type="entry name" value="ZINC FINGER AND BTB DOMAIN CONTAINING 2"/>
    <property type="match status" value="1"/>
</dbReference>
<evidence type="ECO:0000256" key="5">
    <source>
        <dbReference type="ARBA" id="ARBA00022833"/>
    </source>
</evidence>
<feature type="region of interest" description="Disordered" evidence="8">
    <location>
        <begin position="316"/>
        <end position="401"/>
    </location>
</feature>
<feature type="region of interest" description="Disordered" evidence="8">
    <location>
        <begin position="212"/>
        <end position="274"/>
    </location>
</feature>
<feature type="compositionally biased region" description="Basic and acidic residues" evidence="8">
    <location>
        <begin position="392"/>
        <end position="401"/>
    </location>
</feature>
<dbReference type="Pfam" id="PF00096">
    <property type="entry name" value="zf-C2H2"/>
    <property type="match status" value="1"/>
</dbReference>
<comment type="caution">
    <text evidence="11">The sequence shown here is derived from an EMBL/GenBank/DDBJ whole genome shotgun (WGS) entry which is preliminary data.</text>
</comment>
<feature type="compositionally biased region" description="Low complexity" evidence="8">
    <location>
        <begin position="326"/>
        <end position="338"/>
    </location>
</feature>
<dbReference type="InterPro" id="IPR011333">
    <property type="entry name" value="SKP1/BTB/POZ_sf"/>
</dbReference>
<evidence type="ECO:0000259" key="10">
    <source>
        <dbReference type="PROSITE" id="PS50157"/>
    </source>
</evidence>
<feature type="domain" description="C2H2-type" evidence="10">
    <location>
        <begin position="403"/>
        <end position="430"/>
    </location>
</feature>
<evidence type="ECO:0000256" key="7">
    <source>
        <dbReference type="PROSITE-ProRule" id="PRU00042"/>
    </source>
</evidence>
<accession>A0A9D3PPW5</accession>
<evidence type="ECO:0000256" key="8">
    <source>
        <dbReference type="SAM" id="MobiDB-lite"/>
    </source>
</evidence>
<dbReference type="SUPFAM" id="SSF57667">
    <property type="entry name" value="beta-beta-alpha zinc fingers"/>
    <property type="match status" value="2"/>
</dbReference>
<evidence type="ECO:0000256" key="4">
    <source>
        <dbReference type="ARBA" id="ARBA00022771"/>
    </source>
</evidence>
<keyword evidence="3" id="KW-0677">Repeat</keyword>
<reference evidence="11" key="1">
    <citation type="submission" date="2021-01" db="EMBL/GenBank/DDBJ databases">
        <authorList>
            <person name="Zahm M."/>
            <person name="Roques C."/>
            <person name="Cabau C."/>
            <person name="Klopp C."/>
            <person name="Donnadieu C."/>
            <person name="Jouanno E."/>
            <person name="Lampietro C."/>
            <person name="Louis A."/>
            <person name="Herpin A."/>
            <person name="Echchiki A."/>
            <person name="Berthelot C."/>
            <person name="Parey E."/>
            <person name="Roest-Crollius H."/>
            <person name="Braasch I."/>
            <person name="Postlethwait J."/>
            <person name="Bobe J."/>
            <person name="Montfort J."/>
            <person name="Bouchez O."/>
            <person name="Begum T."/>
            <person name="Mejri S."/>
            <person name="Adams A."/>
            <person name="Chen W.-J."/>
            <person name="Guiguen Y."/>
        </authorList>
    </citation>
    <scope>NUCLEOTIDE SEQUENCE</scope>
    <source>
        <strain evidence="11">YG-15Mar2019-1</strain>
        <tissue evidence="11">Brain</tissue>
    </source>
</reference>
<dbReference type="Proteomes" id="UP001046870">
    <property type="component" value="Chromosome 13"/>
</dbReference>
<dbReference type="EMBL" id="JAFDVH010000013">
    <property type="protein sequence ID" value="KAG7465733.1"/>
    <property type="molecule type" value="Genomic_DNA"/>
</dbReference>
<evidence type="ECO:0008006" key="13">
    <source>
        <dbReference type="Google" id="ProtNLM"/>
    </source>
</evidence>
<proteinExistence type="predicted"/>
<keyword evidence="12" id="KW-1185">Reference proteome</keyword>
<name>A0A9D3PPW5_MEGAT</name>
<comment type="subcellular location">
    <subcellularLocation>
        <location evidence="1">Nucleus</location>
    </subcellularLocation>
</comment>
<feature type="domain" description="C2H2-type" evidence="10">
    <location>
        <begin position="279"/>
        <end position="302"/>
    </location>
</feature>
<dbReference type="Gene3D" id="3.30.160.60">
    <property type="entry name" value="Classic Zinc Finger"/>
    <property type="match status" value="1"/>
</dbReference>
<evidence type="ECO:0000259" key="9">
    <source>
        <dbReference type="PROSITE" id="PS50097"/>
    </source>
</evidence>
<feature type="compositionally biased region" description="Polar residues" evidence="8">
    <location>
        <begin position="212"/>
        <end position="225"/>
    </location>
</feature>
<dbReference type="AlphaFoldDB" id="A0A9D3PPW5"/>
<dbReference type="GO" id="GO:0000981">
    <property type="term" value="F:DNA-binding transcription factor activity, RNA polymerase II-specific"/>
    <property type="evidence" value="ECO:0007669"/>
    <property type="project" value="TreeGrafter"/>
</dbReference>
<keyword evidence="5" id="KW-0862">Zinc</keyword>
<keyword evidence="6" id="KW-0539">Nucleus</keyword>
<keyword evidence="4 7" id="KW-0863">Zinc-finger</keyword>
<evidence type="ECO:0000256" key="1">
    <source>
        <dbReference type="ARBA" id="ARBA00004123"/>
    </source>
</evidence>
<dbReference type="SMART" id="SM00225">
    <property type="entry name" value="BTB"/>
    <property type="match status" value="1"/>
</dbReference>
<dbReference type="FunFam" id="3.30.160.60:FF:002420">
    <property type="entry name" value="Zinc finger and BTB domain-containing protein 2"/>
    <property type="match status" value="1"/>
</dbReference>
<dbReference type="SMART" id="SM00355">
    <property type="entry name" value="ZnF_C2H2"/>
    <property type="match status" value="3"/>
</dbReference>
<dbReference type="InterPro" id="IPR000210">
    <property type="entry name" value="BTB/POZ_dom"/>
</dbReference>
<feature type="domain" description="BTB" evidence="9">
    <location>
        <begin position="88"/>
        <end position="153"/>
    </location>
</feature>
<dbReference type="PANTHER" id="PTHR24394">
    <property type="entry name" value="ZINC FINGER PROTEIN"/>
    <property type="match status" value="1"/>
</dbReference>